<name>A0A848B541_9BACT</name>
<organism evidence="2 3">
    <name type="scientific">Victivallis vadensis</name>
    <dbReference type="NCBI Taxonomy" id="172901"/>
    <lineage>
        <taxon>Bacteria</taxon>
        <taxon>Pseudomonadati</taxon>
        <taxon>Lentisphaerota</taxon>
        <taxon>Lentisphaeria</taxon>
        <taxon>Victivallales</taxon>
        <taxon>Victivallaceae</taxon>
        <taxon>Victivallis</taxon>
    </lineage>
</organism>
<keyword evidence="1" id="KW-0812">Transmembrane</keyword>
<accession>A0A848B541</accession>
<dbReference type="RefSeq" id="WP_168963212.1">
    <property type="nucleotide sequence ID" value="NZ_JABAEW010000033.1"/>
</dbReference>
<protein>
    <submittedName>
        <fullName evidence="2">Uncharacterized protein</fullName>
    </submittedName>
</protein>
<evidence type="ECO:0000313" key="3">
    <source>
        <dbReference type="Proteomes" id="UP000576225"/>
    </source>
</evidence>
<dbReference type="AlphaFoldDB" id="A0A848B541"/>
<dbReference type="EMBL" id="JABAEW010000033">
    <property type="protein sequence ID" value="NMD87926.1"/>
    <property type="molecule type" value="Genomic_DNA"/>
</dbReference>
<feature type="transmembrane region" description="Helical" evidence="1">
    <location>
        <begin position="12"/>
        <end position="32"/>
    </location>
</feature>
<keyword evidence="1" id="KW-0472">Membrane</keyword>
<dbReference type="Proteomes" id="UP000576225">
    <property type="component" value="Unassembled WGS sequence"/>
</dbReference>
<comment type="caution">
    <text evidence="2">The sequence shown here is derived from an EMBL/GenBank/DDBJ whole genome shotgun (WGS) entry which is preliminary data.</text>
</comment>
<gene>
    <name evidence="2" type="ORF">HF882_15165</name>
</gene>
<sequence>MTAPLGSRLLPHGLFARFSAAAGIVLAAGSMVMGPAPGKTFDLLHQDYRSVFPIGGFVIVAAALPFLEIYLFF</sequence>
<reference evidence="2 3" key="1">
    <citation type="submission" date="2020-04" db="EMBL/GenBank/DDBJ databases">
        <authorList>
            <person name="Hitch T.C.A."/>
            <person name="Wylensek D."/>
            <person name="Clavel T."/>
        </authorList>
    </citation>
    <scope>NUCLEOTIDE SEQUENCE [LARGE SCALE GENOMIC DNA]</scope>
    <source>
        <strain evidence="2 3">COR2-253-APC-1A</strain>
    </source>
</reference>
<keyword evidence="1" id="KW-1133">Transmembrane helix</keyword>
<evidence type="ECO:0000313" key="2">
    <source>
        <dbReference type="EMBL" id="NMD87926.1"/>
    </source>
</evidence>
<proteinExistence type="predicted"/>
<feature type="transmembrane region" description="Helical" evidence="1">
    <location>
        <begin position="52"/>
        <end position="72"/>
    </location>
</feature>
<evidence type="ECO:0000256" key="1">
    <source>
        <dbReference type="SAM" id="Phobius"/>
    </source>
</evidence>